<dbReference type="Pfam" id="PF02021">
    <property type="entry name" value="UPF0102"/>
    <property type="match status" value="1"/>
</dbReference>
<dbReference type="HAMAP" id="MF_00048">
    <property type="entry name" value="UPF0102"/>
    <property type="match status" value="1"/>
</dbReference>
<dbReference type="InterPro" id="IPR011335">
    <property type="entry name" value="Restrct_endonuc-II-like"/>
</dbReference>
<evidence type="ECO:0000256" key="1">
    <source>
        <dbReference type="ARBA" id="ARBA00006738"/>
    </source>
</evidence>
<sequence>MNNQQLARYGEKLAVEFLMSNGLKIIEVNYRCKLGEIDIIAREKGVIVFCEVKTRKNKNIVHPFSSITTKKLYTISKVAHFFILTNHLENRDYRIDAIAVYFEKENPRIKWIKNCTY</sequence>
<dbReference type="RefSeq" id="WP_350344927.1">
    <property type="nucleotide sequence ID" value="NZ_CP158367.1"/>
</dbReference>
<protein>
    <recommendedName>
        <fullName evidence="2">UPF0102 protein PRVXT_001373</fullName>
    </recommendedName>
</protein>
<dbReference type="InterPro" id="IPR011856">
    <property type="entry name" value="tRNA_endonuc-like_dom_sf"/>
</dbReference>
<accession>A0AAU7VQ36</accession>
<gene>
    <name evidence="3" type="ORF">PRVXT_001373</name>
</gene>
<comment type="similarity">
    <text evidence="1 2">Belongs to the UPF0102 family.</text>
</comment>
<reference evidence="3" key="1">
    <citation type="journal article" date="2013" name="Extremophiles">
        <title>Proteinivorax tanatarense gen. nov., sp. nov., an anaerobic, haloalkaliphilic, proteolytic bacterium isolated from a decaying algal bloom, and proposal of Proteinivoraceae fam. nov.</title>
        <authorList>
            <person name="Kevbrin V."/>
            <person name="Boltyanskaya Y."/>
            <person name="Zhilina T."/>
            <person name="Kolganova T."/>
            <person name="Lavrentjeva E."/>
            <person name="Kuznetsov B."/>
        </authorList>
    </citation>
    <scope>NUCLEOTIDE SEQUENCE</scope>
    <source>
        <strain evidence="3">Z-910T</strain>
    </source>
</reference>
<dbReference type="PANTHER" id="PTHR34039">
    <property type="entry name" value="UPF0102 PROTEIN YRAN"/>
    <property type="match status" value="1"/>
</dbReference>
<dbReference type="NCBIfam" id="NF009150">
    <property type="entry name" value="PRK12497.1-3"/>
    <property type="match status" value="1"/>
</dbReference>
<reference evidence="3" key="2">
    <citation type="submission" date="2024-06" db="EMBL/GenBank/DDBJ databases">
        <authorList>
            <person name="Petrova K.O."/>
            <person name="Toshchakov S.V."/>
            <person name="Boltjanskaja Y.V."/>
            <person name="Kevbrin V."/>
        </authorList>
    </citation>
    <scope>NUCLEOTIDE SEQUENCE</scope>
    <source>
        <strain evidence="3">Z-910T</strain>
    </source>
</reference>
<dbReference type="CDD" id="cd20736">
    <property type="entry name" value="PoNe_Nuclease"/>
    <property type="match status" value="1"/>
</dbReference>
<dbReference type="GO" id="GO:0003676">
    <property type="term" value="F:nucleic acid binding"/>
    <property type="evidence" value="ECO:0007669"/>
    <property type="project" value="InterPro"/>
</dbReference>
<dbReference type="SUPFAM" id="SSF52980">
    <property type="entry name" value="Restriction endonuclease-like"/>
    <property type="match status" value="1"/>
</dbReference>
<evidence type="ECO:0000256" key="2">
    <source>
        <dbReference type="HAMAP-Rule" id="MF_00048"/>
    </source>
</evidence>
<proteinExistence type="inferred from homology"/>
<dbReference type="EMBL" id="CP158367">
    <property type="protein sequence ID" value="XBX76193.1"/>
    <property type="molecule type" value="Genomic_DNA"/>
</dbReference>
<dbReference type="InterPro" id="IPR003509">
    <property type="entry name" value="UPF0102_YraN-like"/>
</dbReference>
<dbReference type="AlphaFoldDB" id="A0AAU7VQ36"/>
<dbReference type="PANTHER" id="PTHR34039:SF1">
    <property type="entry name" value="UPF0102 PROTEIN YRAN"/>
    <property type="match status" value="1"/>
</dbReference>
<dbReference type="Gene3D" id="3.40.1350.10">
    <property type="match status" value="1"/>
</dbReference>
<name>A0AAU7VQ36_9FIRM</name>
<evidence type="ECO:0000313" key="3">
    <source>
        <dbReference type="EMBL" id="XBX76193.1"/>
    </source>
</evidence>
<organism evidence="3">
    <name type="scientific">Proteinivorax tanatarense</name>
    <dbReference type="NCBI Taxonomy" id="1260629"/>
    <lineage>
        <taxon>Bacteria</taxon>
        <taxon>Bacillati</taxon>
        <taxon>Bacillota</taxon>
        <taxon>Clostridia</taxon>
        <taxon>Eubacteriales</taxon>
        <taxon>Proteinivoracaceae</taxon>
        <taxon>Proteinivorax</taxon>
    </lineage>
</organism>